<keyword evidence="3" id="KW-1185">Reference proteome</keyword>
<evidence type="ECO:0000313" key="2">
    <source>
        <dbReference type="EMBL" id="PRQ20766.1"/>
    </source>
</evidence>
<keyword evidence="1" id="KW-0732">Signal</keyword>
<evidence type="ECO:0000256" key="1">
    <source>
        <dbReference type="SAM" id="SignalP"/>
    </source>
</evidence>
<accession>A0A2P6PFQ8</accession>
<evidence type="ECO:0008006" key="4">
    <source>
        <dbReference type="Google" id="ProtNLM"/>
    </source>
</evidence>
<gene>
    <name evidence="2" type="ORF">RchiOBHm_Chr7g0231711</name>
</gene>
<reference evidence="2 3" key="1">
    <citation type="journal article" date="2018" name="Nat. Genet.">
        <title>The Rosa genome provides new insights in the design of modern roses.</title>
        <authorList>
            <person name="Bendahmane M."/>
        </authorList>
    </citation>
    <scope>NUCLEOTIDE SEQUENCE [LARGE SCALE GENOMIC DNA]</scope>
    <source>
        <strain evidence="3">cv. Old Blush</strain>
    </source>
</reference>
<feature type="chain" id="PRO_5015168801" description="Secreted protein" evidence="1">
    <location>
        <begin position="18"/>
        <end position="119"/>
    </location>
</feature>
<protein>
    <recommendedName>
        <fullName evidence="4">Secreted protein</fullName>
    </recommendedName>
</protein>
<sequence>MPFFFFFFFFLPFLSLPLFFFISPSSLSSLAQSTNPSLSPPSLSVYIGLKVYLDCDSVDLDCGSLGRALHIVGFGGREKLRWSSCCCTEEELLQKAAVAVELSRSCCAEAELNGASRAR</sequence>
<dbReference type="EMBL" id="PDCK01000045">
    <property type="protein sequence ID" value="PRQ20766.1"/>
    <property type="molecule type" value="Genomic_DNA"/>
</dbReference>
<proteinExistence type="predicted"/>
<feature type="signal peptide" evidence="1">
    <location>
        <begin position="1"/>
        <end position="17"/>
    </location>
</feature>
<organism evidence="2 3">
    <name type="scientific">Rosa chinensis</name>
    <name type="common">China rose</name>
    <dbReference type="NCBI Taxonomy" id="74649"/>
    <lineage>
        <taxon>Eukaryota</taxon>
        <taxon>Viridiplantae</taxon>
        <taxon>Streptophyta</taxon>
        <taxon>Embryophyta</taxon>
        <taxon>Tracheophyta</taxon>
        <taxon>Spermatophyta</taxon>
        <taxon>Magnoliopsida</taxon>
        <taxon>eudicotyledons</taxon>
        <taxon>Gunneridae</taxon>
        <taxon>Pentapetalae</taxon>
        <taxon>rosids</taxon>
        <taxon>fabids</taxon>
        <taxon>Rosales</taxon>
        <taxon>Rosaceae</taxon>
        <taxon>Rosoideae</taxon>
        <taxon>Rosoideae incertae sedis</taxon>
        <taxon>Rosa</taxon>
    </lineage>
</organism>
<dbReference type="Gramene" id="PRQ20766">
    <property type="protein sequence ID" value="PRQ20766"/>
    <property type="gene ID" value="RchiOBHm_Chr7g0231711"/>
</dbReference>
<dbReference type="Proteomes" id="UP000238479">
    <property type="component" value="Chromosome 7"/>
</dbReference>
<evidence type="ECO:0000313" key="3">
    <source>
        <dbReference type="Proteomes" id="UP000238479"/>
    </source>
</evidence>
<dbReference type="AlphaFoldDB" id="A0A2P6PFQ8"/>
<name>A0A2P6PFQ8_ROSCH</name>
<comment type="caution">
    <text evidence="2">The sequence shown here is derived from an EMBL/GenBank/DDBJ whole genome shotgun (WGS) entry which is preliminary data.</text>
</comment>